<dbReference type="PANTHER" id="PTHR43285:SF4">
    <property type="entry name" value="TRANSFERASE"/>
    <property type="match status" value="1"/>
</dbReference>
<reference evidence="4" key="1">
    <citation type="submission" date="2022-10" db="EMBL/GenBank/DDBJ databases">
        <title>Catenovulum adriacola sp. nov. isolated in the Harbour of Susak.</title>
        <authorList>
            <person name="Schoch T."/>
            <person name="Reich S.J."/>
            <person name="Stoeferle S."/>
            <person name="Flaiz M."/>
            <person name="Kazda M."/>
            <person name="Riedel C.U."/>
            <person name="Duerre P."/>
        </authorList>
    </citation>
    <scope>NUCLEOTIDE SEQUENCE</scope>
    <source>
        <strain evidence="4">TS8</strain>
        <plasmid evidence="4">pCadTS8_2</plasmid>
    </source>
</reference>
<dbReference type="Proteomes" id="UP001163726">
    <property type="component" value="Plasmid pCadTS8_2"/>
</dbReference>
<dbReference type="InterPro" id="IPR005940">
    <property type="entry name" value="Anthranilate_Pribosyl_Tfrase"/>
</dbReference>
<dbReference type="Pfam" id="PF02885">
    <property type="entry name" value="Glycos_trans_3N"/>
    <property type="match status" value="1"/>
</dbReference>
<dbReference type="NCBIfam" id="NF006564">
    <property type="entry name" value="PRK09071.1"/>
    <property type="match status" value="1"/>
</dbReference>
<keyword evidence="5" id="KW-1185">Reference proteome</keyword>
<name>A0ABY7ARE1_9ALTE</name>
<dbReference type="Gene3D" id="3.40.1030.10">
    <property type="entry name" value="Nucleoside phosphorylase/phosphoribosyltransferase catalytic domain"/>
    <property type="match status" value="1"/>
</dbReference>
<keyword evidence="2 4" id="KW-0808">Transferase</keyword>
<sequence length="338" mass="38191">MKLAFKEYIKLIGRGQRAGKTLSQSQAFDAMQQILDDKVTPEQLGAFLMLLRVREETAEELAGFVQACRGYTSSKFDGLSVDLDMGCYAGKRRHLPWFLLSVMALAKKGIKIAIHGTAEPDSKRLYLKQCLAEFGIVPATNKTEAEQQLAQFGFCYIELVDIHPKLDQLIQLRALFGLRSSANTLARMLNPLNATYSLHGVHHKHFDIRHSDTAKLTNDNHVICFRGEGGEIEFNPERAATLHCCRKGIQNEFVLPARLETWQVKPRELDVSSLKTIWMAQENNEYATQAIIGTISIMLLLTQSEFYTMDNKQEAVASSLQKAEQIWQSRSITDWPLV</sequence>
<dbReference type="EMBL" id="CP109967">
    <property type="protein sequence ID" value="WAJ72054.1"/>
    <property type="molecule type" value="Genomic_DNA"/>
</dbReference>
<dbReference type="SUPFAM" id="SSF47648">
    <property type="entry name" value="Nucleoside phosphorylase/phosphoribosyltransferase N-terminal domain"/>
    <property type="match status" value="1"/>
</dbReference>
<proteinExistence type="predicted"/>
<gene>
    <name evidence="4" type="ORF">OLW01_17385</name>
</gene>
<dbReference type="RefSeq" id="WP_268076771.1">
    <property type="nucleotide sequence ID" value="NZ_CP109967.1"/>
</dbReference>
<dbReference type="Gene3D" id="1.20.970.10">
    <property type="entry name" value="Transferase, Pyrimidine Nucleoside Phosphorylase, Chain C"/>
    <property type="match status" value="1"/>
</dbReference>
<evidence type="ECO:0000256" key="2">
    <source>
        <dbReference type="ARBA" id="ARBA00022679"/>
    </source>
</evidence>
<dbReference type="InterPro" id="IPR035902">
    <property type="entry name" value="Nuc_phospho_transferase"/>
</dbReference>
<protein>
    <submittedName>
        <fullName evidence="4">Glycosyl transferase family protein</fullName>
    </submittedName>
</protein>
<evidence type="ECO:0000313" key="4">
    <source>
        <dbReference type="EMBL" id="WAJ72054.1"/>
    </source>
</evidence>
<keyword evidence="4" id="KW-0614">Plasmid</keyword>
<dbReference type="PANTHER" id="PTHR43285">
    <property type="entry name" value="ANTHRANILATE PHOSPHORIBOSYLTRANSFERASE"/>
    <property type="match status" value="1"/>
</dbReference>
<dbReference type="InterPro" id="IPR036320">
    <property type="entry name" value="Glycosyl_Trfase_fam3_N_dom_sf"/>
</dbReference>
<keyword evidence="1" id="KW-0328">Glycosyltransferase</keyword>
<dbReference type="SUPFAM" id="SSF52418">
    <property type="entry name" value="Nucleoside phosphorylase/phosphoribosyltransferase catalytic domain"/>
    <property type="match status" value="1"/>
</dbReference>
<evidence type="ECO:0000313" key="5">
    <source>
        <dbReference type="Proteomes" id="UP001163726"/>
    </source>
</evidence>
<dbReference type="GO" id="GO:0016740">
    <property type="term" value="F:transferase activity"/>
    <property type="evidence" value="ECO:0007669"/>
    <property type="project" value="UniProtKB-KW"/>
</dbReference>
<evidence type="ECO:0000259" key="3">
    <source>
        <dbReference type="Pfam" id="PF02885"/>
    </source>
</evidence>
<geneLocation type="plasmid" evidence="4 5">
    <name>pCadTS8_2</name>
</geneLocation>
<dbReference type="InterPro" id="IPR017459">
    <property type="entry name" value="Glycosyl_Trfase_fam3_N_dom"/>
</dbReference>
<feature type="domain" description="Glycosyl transferase family 3 N-terminal" evidence="3">
    <location>
        <begin position="7"/>
        <end position="69"/>
    </location>
</feature>
<organism evidence="4 5">
    <name type="scientific">Catenovulum adriaticum</name>
    <dbReference type="NCBI Taxonomy" id="2984846"/>
    <lineage>
        <taxon>Bacteria</taxon>
        <taxon>Pseudomonadati</taxon>
        <taxon>Pseudomonadota</taxon>
        <taxon>Gammaproteobacteria</taxon>
        <taxon>Alteromonadales</taxon>
        <taxon>Alteromonadaceae</taxon>
        <taxon>Catenovulum</taxon>
    </lineage>
</organism>
<evidence type="ECO:0000256" key="1">
    <source>
        <dbReference type="ARBA" id="ARBA00022676"/>
    </source>
</evidence>
<accession>A0ABY7ARE1</accession>